<name>A0A485LUZ0_9STRA</name>
<keyword evidence="3" id="KW-1185">Reference proteome</keyword>
<reference evidence="1" key="2">
    <citation type="submission" date="2019-06" db="EMBL/GenBank/DDBJ databases">
        <title>Genomics analysis of Aphanomyces spp. identifies a new class of oomycete effector associated with host adaptation.</title>
        <authorList>
            <person name="Gaulin E."/>
        </authorList>
    </citation>
    <scope>NUCLEOTIDE SEQUENCE</scope>
    <source>
        <strain evidence="1">CBS 578.67</strain>
    </source>
</reference>
<dbReference type="Proteomes" id="UP000332933">
    <property type="component" value="Unassembled WGS sequence"/>
</dbReference>
<reference evidence="2 3" key="1">
    <citation type="submission" date="2019-03" db="EMBL/GenBank/DDBJ databases">
        <authorList>
            <person name="Gaulin E."/>
            <person name="Dumas B."/>
        </authorList>
    </citation>
    <scope>NUCLEOTIDE SEQUENCE [LARGE SCALE GENOMIC DNA]</scope>
    <source>
        <strain evidence="2">CBS 568.67</strain>
    </source>
</reference>
<dbReference type="OrthoDB" id="433525at2759"/>
<sequence>MTPHPPASARTVHQTDFTASRGNALQACFASIFHLDLESVPNFIADPNGYMHAIDAWLAPQHVQFRKVNLTAEGTLPADEVFLDAGTLVVVRGKSPRGDHAHVVVGAVDATGRAFVPIMDPHPDSTFLDGVGQWVGLLQ</sequence>
<accession>A0A485LUZ0</accession>
<proteinExistence type="predicted"/>
<evidence type="ECO:0000313" key="3">
    <source>
        <dbReference type="Proteomes" id="UP000332933"/>
    </source>
</evidence>
<evidence type="ECO:0000313" key="1">
    <source>
        <dbReference type="EMBL" id="KAF0682663.1"/>
    </source>
</evidence>
<dbReference type="EMBL" id="VJMH01007503">
    <property type="protein sequence ID" value="KAF0682663.1"/>
    <property type="molecule type" value="Genomic_DNA"/>
</dbReference>
<organism evidence="2 3">
    <name type="scientific">Aphanomyces stellatus</name>
    <dbReference type="NCBI Taxonomy" id="120398"/>
    <lineage>
        <taxon>Eukaryota</taxon>
        <taxon>Sar</taxon>
        <taxon>Stramenopiles</taxon>
        <taxon>Oomycota</taxon>
        <taxon>Saprolegniomycetes</taxon>
        <taxon>Saprolegniales</taxon>
        <taxon>Verrucalvaceae</taxon>
        <taxon>Aphanomyces</taxon>
    </lineage>
</organism>
<gene>
    <name evidence="2" type="primary">Aste57867_25222</name>
    <name evidence="1" type="ORF">As57867_025144</name>
    <name evidence="2" type="ORF">ASTE57867_25222</name>
</gene>
<dbReference type="AlphaFoldDB" id="A0A485LUZ0"/>
<dbReference type="EMBL" id="CAADRA010007529">
    <property type="protein sequence ID" value="VFU01849.1"/>
    <property type="molecule type" value="Genomic_DNA"/>
</dbReference>
<evidence type="ECO:0000313" key="2">
    <source>
        <dbReference type="EMBL" id="VFU01849.1"/>
    </source>
</evidence>
<protein>
    <submittedName>
        <fullName evidence="2">Aste57867_25222 protein</fullName>
    </submittedName>
</protein>